<proteinExistence type="predicted"/>
<gene>
    <name evidence="1" type="ORF">TNIN_430121</name>
</gene>
<accession>A0A8X6XGF2</accession>
<sequence>LRRRYLLAKYFVEYISYGDQHRISSWINDCHLKRGSPLSYAESKGWLHKEVEYVSLTRCTDAVASFYEWVLFNAELS</sequence>
<evidence type="ECO:0000313" key="1">
    <source>
        <dbReference type="EMBL" id="GFY53377.1"/>
    </source>
</evidence>
<feature type="non-terminal residue" evidence="1">
    <location>
        <position position="1"/>
    </location>
</feature>
<dbReference type="AlphaFoldDB" id="A0A8X6XGF2"/>
<name>A0A8X6XGF2_9ARAC</name>
<dbReference type="EMBL" id="BMAV01009233">
    <property type="protein sequence ID" value="GFY53377.1"/>
    <property type="molecule type" value="Genomic_DNA"/>
</dbReference>
<dbReference type="OrthoDB" id="10566252at2759"/>
<dbReference type="Proteomes" id="UP000886998">
    <property type="component" value="Unassembled WGS sequence"/>
</dbReference>
<keyword evidence="2" id="KW-1185">Reference proteome</keyword>
<organism evidence="1 2">
    <name type="scientific">Trichonephila inaurata madagascariensis</name>
    <dbReference type="NCBI Taxonomy" id="2747483"/>
    <lineage>
        <taxon>Eukaryota</taxon>
        <taxon>Metazoa</taxon>
        <taxon>Ecdysozoa</taxon>
        <taxon>Arthropoda</taxon>
        <taxon>Chelicerata</taxon>
        <taxon>Arachnida</taxon>
        <taxon>Araneae</taxon>
        <taxon>Araneomorphae</taxon>
        <taxon>Entelegynae</taxon>
        <taxon>Araneoidea</taxon>
        <taxon>Nephilidae</taxon>
        <taxon>Trichonephila</taxon>
        <taxon>Trichonephila inaurata</taxon>
    </lineage>
</organism>
<reference evidence="1" key="1">
    <citation type="submission" date="2020-08" db="EMBL/GenBank/DDBJ databases">
        <title>Multicomponent nature underlies the extraordinary mechanical properties of spider dragline silk.</title>
        <authorList>
            <person name="Kono N."/>
            <person name="Nakamura H."/>
            <person name="Mori M."/>
            <person name="Yoshida Y."/>
            <person name="Ohtoshi R."/>
            <person name="Malay A.D."/>
            <person name="Moran D.A.P."/>
            <person name="Tomita M."/>
            <person name="Numata K."/>
            <person name="Arakawa K."/>
        </authorList>
    </citation>
    <scope>NUCLEOTIDE SEQUENCE</scope>
</reference>
<comment type="caution">
    <text evidence="1">The sequence shown here is derived from an EMBL/GenBank/DDBJ whole genome shotgun (WGS) entry which is preliminary data.</text>
</comment>
<protein>
    <submittedName>
        <fullName evidence="1">Uncharacterized protein</fullName>
    </submittedName>
</protein>
<evidence type="ECO:0000313" key="2">
    <source>
        <dbReference type="Proteomes" id="UP000886998"/>
    </source>
</evidence>